<sequence>MICVKLLKARSQASLASSGTVIVSVTWFLRNFDKALKEASKLFTFFRQFQQAVFKMQFLNLSFWARITYFLA</sequence>
<dbReference type="EMBL" id="AZBU02000007">
    <property type="protein sequence ID" value="TKR69138.1"/>
    <property type="molecule type" value="Genomic_DNA"/>
</dbReference>
<accession>A0A4U5MIF8</accession>
<comment type="caution">
    <text evidence="1">The sequence shown here is derived from an EMBL/GenBank/DDBJ whole genome shotgun (WGS) entry which is preliminary data.</text>
</comment>
<dbReference type="Proteomes" id="UP000298663">
    <property type="component" value="Unassembled WGS sequence"/>
</dbReference>
<gene>
    <name evidence="1" type="ORF">L596_021330</name>
</gene>
<reference evidence="1 2" key="2">
    <citation type="journal article" date="2019" name="G3 (Bethesda)">
        <title>Hybrid Assembly of the Genome of the Entomopathogenic Nematode Steinernema carpocapsae Identifies the X-Chromosome.</title>
        <authorList>
            <person name="Serra L."/>
            <person name="Macchietto M."/>
            <person name="Macias-Munoz A."/>
            <person name="McGill C.J."/>
            <person name="Rodriguez I.M."/>
            <person name="Rodriguez B."/>
            <person name="Murad R."/>
            <person name="Mortazavi A."/>
        </authorList>
    </citation>
    <scope>NUCLEOTIDE SEQUENCE [LARGE SCALE GENOMIC DNA]</scope>
    <source>
        <strain evidence="1 2">ALL</strain>
    </source>
</reference>
<name>A0A4U5MIF8_STECR</name>
<protein>
    <submittedName>
        <fullName evidence="1">Uncharacterized protein</fullName>
    </submittedName>
</protein>
<evidence type="ECO:0000313" key="2">
    <source>
        <dbReference type="Proteomes" id="UP000298663"/>
    </source>
</evidence>
<reference evidence="1 2" key="1">
    <citation type="journal article" date="2015" name="Genome Biol.">
        <title>Comparative genomics of Steinernema reveals deeply conserved gene regulatory networks.</title>
        <authorList>
            <person name="Dillman A.R."/>
            <person name="Macchietto M."/>
            <person name="Porter C.F."/>
            <person name="Rogers A."/>
            <person name="Williams B."/>
            <person name="Antoshechkin I."/>
            <person name="Lee M.M."/>
            <person name="Goodwin Z."/>
            <person name="Lu X."/>
            <person name="Lewis E.E."/>
            <person name="Goodrich-Blair H."/>
            <person name="Stock S.P."/>
            <person name="Adams B.J."/>
            <person name="Sternberg P.W."/>
            <person name="Mortazavi A."/>
        </authorList>
    </citation>
    <scope>NUCLEOTIDE SEQUENCE [LARGE SCALE GENOMIC DNA]</scope>
    <source>
        <strain evidence="1 2">ALL</strain>
    </source>
</reference>
<keyword evidence="2" id="KW-1185">Reference proteome</keyword>
<evidence type="ECO:0000313" key="1">
    <source>
        <dbReference type="EMBL" id="TKR69138.1"/>
    </source>
</evidence>
<organism evidence="1 2">
    <name type="scientific">Steinernema carpocapsae</name>
    <name type="common">Entomopathogenic nematode</name>
    <dbReference type="NCBI Taxonomy" id="34508"/>
    <lineage>
        <taxon>Eukaryota</taxon>
        <taxon>Metazoa</taxon>
        <taxon>Ecdysozoa</taxon>
        <taxon>Nematoda</taxon>
        <taxon>Chromadorea</taxon>
        <taxon>Rhabditida</taxon>
        <taxon>Tylenchina</taxon>
        <taxon>Panagrolaimomorpha</taxon>
        <taxon>Strongyloidoidea</taxon>
        <taxon>Steinernematidae</taxon>
        <taxon>Steinernema</taxon>
    </lineage>
</organism>
<dbReference type="AlphaFoldDB" id="A0A4U5MIF8"/>
<proteinExistence type="predicted"/>